<dbReference type="Pfam" id="PF00830">
    <property type="entry name" value="Ribosomal_L28"/>
    <property type="match status" value="1"/>
</dbReference>
<evidence type="ECO:0000256" key="2">
    <source>
        <dbReference type="ARBA" id="ARBA00022980"/>
    </source>
</evidence>
<reference evidence="6" key="1">
    <citation type="submission" date="2020-10" db="EMBL/GenBank/DDBJ databases">
        <authorList>
            <person name="Kadnikov V."/>
            <person name="Beletsky A.V."/>
            <person name="Mardanov A.V."/>
            <person name="Karnachuk O.V."/>
            <person name="Ravin N.V."/>
        </authorList>
    </citation>
    <scope>NUCLEOTIDE SEQUENCE</scope>
    <source>
        <strain evidence="6">Bu02</strain>
    </source>
</reference>
<evidence type="ECO:0000256" key="5">
    <source>
        <dbReference type="HAMAP-Rule" id="MF_00373"/>
    </source>
</evidence>
<name>A0AAT9LC57_9FIRM</name>
<dbReference type="AlphaFoldDB" id="A0AAT9LC57"/>
<dbReference type="GO" id="GO:0003735">
    <property type="term" value="F:structural constituent of ribosome"/>
    <property type="evidence" value="ECO:0007669"/>
    <property type="project" value="InterPro"/>
</dbReference>
<comment type="similarity">
    <text evidence="1 5">Belongs to the bacterial ribosomal protein bL28 family.</text>
</comment>
<dbReference type="InterPro" id="IPR001383">
    <property type="entry name" value="Ribosomal_bL28_bact-type"/>
</dbReference>
<evidence type="ECO:0000256" key="1">
    <source>
        <dbReference type="ARBA" id="ARBA00008760"/>
    </source>
</evidence>
<accession>A0AAT9LC57</accession>
<dbReference type="InterPro" id="IPR050096">
    <property type="entry name" value="Bacterial_rp_bL28"/>
</dbReference>
<dbReference type="KEGG" id="fcz:IMF26_10055"/>
<dbReference type="PANTHER" id="PTHR39080:SF1">
    <property type="entry name" value="LARGE RIBOSOMAL SUBUNIT PROTEIN BL28A"/>
    <property type="match status" value="1"/>
</dbReference>
<dbReference type="PANTHER" id="PTHR39080">
    <property type="entry name" value="50S RIBOSOMAL PROTEIN L28"/>
    <property type="match status" value="1"/>
</dbReference>
<evidence type="ECO:0000256" key="3">
    <source>
        <dbReference type="ARBA" id="ARBA00023274"/>
    </source>
</evidence>
<dbReference type="GO" id="GO:0005840">
    <property type="term" value="C:ribosome"/>
    <property type="evidence" value="ECO:0007669"/>
    <property type="project" value="UniProtKB-KW"/>
</dbReference>
<sequence length="63" mass="7211">MPKCEICGKVRSVGHRISHSNIKTKRTWAPNIQRVRALVNGHPRRIYVCTSCLRSGRVQRAAR</sequence>
<keyword evidence="3 5" id="KW-0687">Ribonucleoprotein</keyword>
<evidence type="ECO:0000256" key="4">
    <source>
        <dbReference type="ARBA" id="ARBA00035174"/>
    </source>
</evidence>
<dbReference type="SUPFAM" id="SSF143800">
    <property type="entry name" value="L28p-like"/>
    <property type="match status" value="1"/>
</dbReference>
<keyword evidence="2 5" id="KW-0689">Ribosomal protein</keyword>
<gene>
    <name evidence="5" type="primary">rpmB</name>
    <name evidence="6" type="ORF">IMF26_10055</name>
</gene>
<dbReference type="EMBL" id="CP062796">
    <property type="protein sequence ID" value="QUL98348.1"/>
    <property type="molecule type" value="Genomic_DNA"/>
</dbReference>
<dbReference type="InterPro" id="IPR026569">
    <property type="entry name" value="Ribosomal_bL28"/>
</dbReference>
<dbReference type="GO" id="GO:0006412">
    <property type="term" value="P:translation"/>
    <property type="evidence" value="ECO:0007669"/>
    <property type="project" value="UniProtKB-UniRule"/>
</dbReference>
<dbReference type="InterPro" id="IPR037147">
    <property type="entry name" value="Ribosomal_bL28_sf"/>
</dbReference>
<organism evidence="6">
    <name type="scientific">Candidatus Fermentithermobacillus carboniphilus</name>
    <dbReference type="NCBI Taxonomy" id="3085328"/>
    <lineage>
        <taxon>Bacteria</taxon>
        <taxon>Bacillati</taxon>
        <taxon>Bacillota</taxon>
        <taxon>Candidatus Fermentithermobacillia</taxon>
        <taxon>Candidatus Fermentithermobacillales</taxon>
        <taxon>Candidatus Fermentithermobacillaceae</taxon>
        <taxon>Candidatus Fermentithermobacillus</taxon>
    </lineage>
</organism>
<proteinExistence type="inferred from homology"/>
<evidence type="ECO:0000313" key="6">
    <source>
        <dbReference type="EMBL" id="QUL98348.1"/>
    </source>
</evidence>
<dbReference type="GO" id="GO:1990904">
    <property type="term" value="C:ribonucleoprotein complex"/>
    <property type="evidence" value="ECO:0007669"/>
    <property type="project" value="UniProtKB-KW"/>
</dbReference>
<dbReference type="InterPro" id="IPR034704">
    <property type="entry name" value="Ribosomal_bL28/bL31-like_sf"/>
</dbReference>
<dbReference type="NCBIfam" id="TIGR00009">
    <property type="entry name" value="L28"/>
    <property type="match status" value="1"/>
</dbReference>
<dbReference type="HAMAP" id="MF_00373">
    <property type="entry name" value="Ribosomal_bL28"/>
    <property type="match status" value="1"/>
</dbReference>
<reference evidence="6" key="2">
    <citation type="journal article" date="2023" name="Biology">
        <title>Prokaryotic Life Associated with Coal-Fire Gas Vents Revealed by Metagenomics.</title>
        <authorList>
            <person name="Kadnikov V.V."/>
            <person name="Mardanov A.V."/>
            <person name="Beletsky A.V."/>
            <person name="Karnachuk O.V."/>
            <person name="Ravin N.V."/>
        </authorList>
    </citation>
    <scope>NUCLEOTIDE SEQUENCE</scope>
    <source>
        <strain evidence="6">Bu02</strain>
    </source>
</reference>
<protein>
    <recommendedName>
        <fullName evidence="4 5">Large ribosomal subunit protein bL28</fullName>
    </recommendedName>
</protein>
<dbReference type="Gene3D" id="2.30.170.40">
    <property type="entry name" value="Ribosomal protein L28/L24"/>
    <property type="match status" value="1"/>
</dbReference>